<keyword evidence="4" id="KW-0328">Glycosyltransferase</keyword>
<feature type="transmembrane region" description="Helical" evidence="11">
    <location>
        <begin position="574"/>
        <end position="590"/>
    </location>
</feature>
<evidence type="ECO:0000256" key="7">
    <source>
        <dbReference type="ARBA" id="ARBA00022989"/>
    </source>
</evidence>
<proteinExistence type="inferred from homology"/>
<evidence type="ECO:0000256" key="6">
    <source>
        <dbReference type="ARBA" id="ARBA00022692"/>
    </source>
</evidence>
<dbReference type="Pfam" id="PF14288">
    <property type="entry name" value="FKS1_dom1"/>
    <property type="match status" value="1"/>
</dbReference>
<dbReference type="Proteomes" id="UP000663131">
    <property type="component" value="Chromosome 7"/>
</dbReference>
<evidence type="ECO:0000259" key="12">
    <source>
        <dbReference type="SMART" id="SM01205"/>
    </source>
</evidence>
<feature type="transmembrane region" description="Helical" evidence="11">
    <location>
        <begin position="433"/>
        <end position="454"/>
    </location>
</feature>
<sequence length="1749" mass="201650">MGILSNSALSERVAPPFSEFRTPFINTGRLNDADEEDEVFGIKQFVEELDTHGQQSFAQRGVADLYDDYYDPYPSWSSNKEIPITRDRIQFIFVKLSKLFGFQYDNARNMYDYFMRLLDSRASRMGPSQALKTLHADYIGGENSNYKKWYFGAQMDIADYISAAGQEKEKLSFKKVEKEFPLPKSQNNWAESMKQLSTEDRVVQLAIYLMIWGEANVVRFMPECVCFLFKCCIDIFYSLDFSSNVSPLATSFLDHAITPIYTFYRDELYEKKGDSYVLRDRDHAKIIGYDDINQTFWFKDCLEKIQLKSKQRLFEIPAQARFLYLDQIEWKKSIRKTYYEYRSWYHAIIDFNRIWNIHIGMFWYYTCFNCKPLYTPDYDVSVNNQPNLSVTFSLLSLAGSIVSFVNLISLAYELVIVPRRWPGAIPMFSRISFTLLLFIINTAPTIYILVFFGISKSSRSTLTISMIQFIISIFTVCYCSIVPLSMLTFNPFKSQRRKFLPNIYFTNSICQLQGKRILASYGLWIGVFASKFLESYFFLTLSLKDPIRELSLIKIDHCIGEQYFGSFLCSRQPIILMVLLFATSMTLFFLDTYLWFIIWNTAFSICRAFYCGVSIWTPWKNMFVLLPKRIGSKIISPSVMVDASTVTKNAIISKIWNSIIISLYREHLISIDHLEHLIYQFATNEKGEKIITEPLYFIETEDNDNLGFGGDITISPDCEASRRLSFFAHSMSTPMPKAPSVNEMPSFSVLIPHYAEKITLSLHEIVRKESEHSNLTLLEYLKQLYPDEWHNFVRDTKLLAAEKKERREKKIHEQSDMDSGDLPYYAVGFKTATPEYILRTRIWASLRSQTLFRTISGFMNYSRALKLLYTTESGDPSECSNQKKSEEANVLAERKFRIVTSLQKMCDFDEEQEEAKELLLRTYPELQISYLEIVIDPETKEKTYYSALIDGFSDVLANGKRKPKYRIRLSGNPILGDGKSDNQNHTIIFCRGEYCQLIDANQDNYLEECLKIRNLLMEFEEVKVPADVYGPVPTPVAIVGTREYIFSENVGVLGDVAAGKEQTFGTLSARTMAFVGGKLHYGHPDLLNTVFMTTRGGYSKSQKGLHLNEDIYAGINALLRSGQIKHCEYLQCGKGRDLGFSSILNFTTKIGSGMSEQMLSREYFYLGTQMKLDRFLSFYYAHPGFHMNNVFIMLSLKLFMLFCINLATLTESTVICSYNKDVPFTDKRKPPGCHNLIPVIDWVQRCVLSIFIVFGISFLPLCIQELMERGVWKCCSRIGRHFISLSPMFEVFVCRVYSKSLVNDFSLGGAKYIATGRGFSTIRMPFYKLYARFSHESFYLAASLTLMLLYTSIVMWKLSLLYFWCTVLSLLLSPFWFNPEQFSFSEFFIDYRRFLQWLTGGNILFSSESWITHIRDLRMQSTGSKNRRHKKMQNEQNFNQNKKPSFLGLIFTQLVPTLLVTLFICAAFIFSNAQNGTISASPANSILRLVVISFGPIILNMGILLLFFIVSLITGPVLSCCTTKVAALMANITHFVSVANYLLFLDFLFLCQNWDISRTLLGICACCSIETLTFKALIIILNREFKADSANKSWWTGTWFNSGLGWHILTQPLREFGCKTIELSLFACDFLVSHILLLIQFPLLFIPYMNKLHSFLLLWLKHEGIIGKPVYSRNKRRIRERTTISYFVVFALINMIIIGVVIVPYIAVKAFNVDFDSLVPEFAVSLLQPLEDDGENQGLKNYISFTKDI</sequence>
<dbReference type="GO" id="GO:0003843">
    <property type="term" value="F:1,3-beta-D-glucan synthase activity"/>
    <property type="evidence" value="ECO:0007669"/>
    <property type="project" value="UniProtKB-EC"/>
</dbReference>
<dbReference type="KEGG" id="bbrx:BRETT_004583"/>
<feature type="transmembrane region" description="Helical" evidence="11">
    <location>
        <begin position="1446"/>
        <end position="1470"/>
    </location>
</feature>
<keyword evidence="7 11" id="KW-1133">Transmembrane helix</keyword>
<keyword evidence="6 11" id="KW-0812">Transmembrane</keyword>
<keyword evidence="8 11" id="KW-0472">Membrane</keyword>
<feature type="transmembrane region" description="Helical" evidence="11">
    <location>
        <begin position="1623"/>
        <end position="1646"/>
    </location>
</feature>
<feature type="transmembrane region" description="Helical" evidence="11">
    <location>
        <begin position="1338"/>
        <end position="1355"/>
    </location>
</feature>
<evidence type="ECO:0000256" key="11">
    <source>
        <dbReference type="SAM" id="Phobius"/>
    </source>
</evidence>
<comment type="catalytic activity">
    <reaction evidence="10">
        <text>[(1-&gt;3)-beta-D-glucosyl](n) + UDP-alpha-D-glucose = [(1-&gt;3)-beta-D-glucosyl](n+1) + UDP + H(+)</text>
        <dbReference type="Rhea" id="RHEA:21476"/>
        <dbReference type="Rhea" id="RHEA-COMP:11146"/>
        <dbReference type="Rhea" id="RHEA-COMP:14303"/>
        <dbReference type="ChEBI" id="CHEBI:15378"/>
        <dbReference type="ChEBI" id="CHEBI:37671"/>
        <dbReference type="ChEBI" id="CHEBI:58223"/>
        <dbReference type="ChEBI" id="CHEBI:58885"/>
        <dbReference type="EC" id="2.4.1.34"/>
    </reaction>
</comment>
<reference evidence="13" key="2">
    <citation type="journal article" name="BMC Genomics">
        <title>New genome assemblies reveal patterns of domestication and adaptation across Brettanomyces (Dekkera) species.</title>
        <authorList>
            <person name="Roach M.J."/>
            <person name="Borneman A.R."/>
        </authorList>
    </citation>
    <scope>NUCLEOTIDE SEQUENCE</scope>
    <source>
        <strain evidence="13">UCD 2041</strain>
    </source>
</reference>
<feature type="domain" description="1,3-beta-glucan synthase component FKS1-like" evidence="12">
    <location>
        <begin position="199"/>
        <end position="310"/>
    </location>
</feature>
<protein>
    <recommendedName>
        <fullName evidence="3">1,3-beta-glucan synthase</fullName>
        <ecNumber evidence="3">2.4.1.34</ecNumber>
    </recommendedName>
    <alternativeName>
        <fullName evidence="9">1,3-beta-D-glucan-UDP glucosyltransferase</fullName>
    </alternativeName>
</protein>
<feature type="transmembrane region" description="Helical" evidence="11">
    <location>
        <begin position="1525"/>
        <end position="1548"/>
    </location>
</feature>
<comment type="subcellular location">
    <subcellularLocation>
        <location evidence="1">Membrane</location>
        <topology evidence="1">Multi-pass membrane protein</topology>
    </subcellularLocation>
</comment>
<evidence type="ECO:0000256" key="5">
    <source>
        <dbReference type="ARBA" id="ARBA00022679"/>
    </source>
</evidence>
<evidence type="ECO:0000313" key="13">
    <source>
        <dbReference type="EMBL" id="QOU19936.1"/>
    </source>
</evidence>
<dbReference type="InterPro" id="IPR026899">
    <property type="entry name" value="FKS1-like_dom1"/>
</dbReference>
<dbReference type="GO" id="GO:0051278">
    <property type="term" value="P:fungal-type cell wall polysaccharide biosynthetic process"/>
    <property type="evidence" value="ECO:0007669"/>
    <property type="project" value="TreeGrafter"/>
</dbReference>
<evidence type="ECO:0000256" key="1">
    <source>
        <dbReference type="ARBA" id="ARBA00004141"/>
    </source>
</evidence>
<reference evidence="13" key="1">
    <citation type="submission" date="2020-10" db="EMBL/GenBank/DDBJ databases">
        <authorList>
            <person name="Palmer J.M."/>
        </authorList>
    </citation>
    <scope>NUCLEOTIDE SEQUENCE</scope>
    <source>
        <strain evidence="13">UCD 2041</strain>
    </source>
</reference>
<feature type="transmembrane region" description="Helical" evidence="11">
    <location>
        <begin position="466"/>
        <end position="489"/>
    </location>
</feature>
<dbReference type="EMBL" id="CP063135">
    <property type="protein sequence ID" value="QOU19936.1"/>
    <property type="molecule type" value="Genomic_DNA"/>
</dbReference>
<evidence type="ECO:0000256" key="3">
    <source>
        <dbReference type="ARBA" id="ARBA00012589"/>
    </source>
</evidence>
<dbReference type="InterPro" id="IPR056261">
    <property type="entry name" value="FKS1-like_dom2"/>
</dbReference>
<dbReference type="GO" id="GO:0005886">
    <property type="term" value="C:plasma membrane"/>
    <property type="evidence" value="ECO:0007669"/>
    <property type="project" value="TreeGrafter"/>
</dbReference>
<dbReference type="Pfam" id="PF02364">
    <property type="entry name" value="Glucan_synthase"/>
    <property type="match status" value="1"/>
</dbReference>
<evidence type="ECO:0000313" key="14">
    <source>
        <dbReference type="Proteomes" id="UP000663131"/>
    </source>
</evidence>
<evidence type="ECO:0000256" key="10">
    <source>
        <dbReference type="ARBA" id="ARBA00047777"/>
    </source>
</evidence>
<evidence type="ECO:0000256" key="2">
    <source>
        <dbReference type="ARBA" id="ARBA00009040"/>
    </source>
</evidence>
<feature type="transmembrane region" description="Helical" evidence="11">
    <location>
        <begin position="1361"/>
        <end position="1377"/>
    </location>
</feature>
<comment type="similarity">
    <text evidence="2">Belongs to the glycosyltransferase 48 family.</text>
</comment>
<dbReference type="GO" id="GO:0000148">
    <property type="term" value="C:1,3-beta-D-glucan synthase complex"/>
    <property type="evidence" value="ECO:0007669"/>
    <property type="project" value="InterPro"/>
</dbReference>
<feature type="transmembrane region" description="Helical" evidence="11">
    <location>
        <begin position="1683"/>
        <end position="1707"/>
    </location>
</feature>
<organism evidence="13 14">
    <name type="scientific">Dekkera bruxellensis</name>
    <name type="common">Brettanomyces custersii</name>
    <dbReference type="NCBI Taxonomy" id="5007"/>
    <lineage>
        <taxon>Eukaryota</taxon>
        <taxon>Fungi</taxon>
        <taxon>Dikarya</taxon>
        <taxon>Ascomycota</taxon>
        <taxon>Saccharomycotina</taxon>
        <taxon>Pichiomycetes</taxon>
        <taxon>Pichiales</taxon>
        <taxon>Pichiaceae</taxon>
        <taxon>Brettanomyces</taxon>
    </lineage>
</organism>
<dbReference type="RefSeq" id="XP_041136429.1">
    <property type="nucleotide sequence ID" value="XM_041283077.1"/>
</dbReference>
<accession>A0A871R3R5</accession>
<dbReference type="PANTHER" id="PTHR12741">
    <property type="entry name" value="LYST-INTERACTING PROTEIN LIP5 DOPAMINE RESPONSIVE PROTEIN DRG-1"/>
    <property type="match status" value="1"/>
</dbReference>
<feature type="transmembrane region" description="Helical" evidence="11">
    <location>
        <begin position="1242"/>
        <end position="1263"/>
    </location>
</feature>
<feature type="transmembrane region" description="Helical" evidence="11">
    <location>
        <begin position="1560"/>
        <end position="1581"/>
    </location>
</feature>
<feature type="transmembrane region" description="Helical" evidence="11">
    <location>
        <begin position="1490"/>
        <end position="1513"/>
    </location>
</feature>
<dbReference type="PANTHER" id="PTHR12741:SF97">
    <property type="entry name" value="1,3-BETA-GLUCAN SYNTHASE"/>
    <property type="match status" value="1"/>
</dbReference>
<dbReference type="GO" id="GO:0006075">
    <property type="term" value="P:(1-&gt;3)-beta-D-glucan biosynthetic process"/>
    <property type="evidence" value="ECO:0007669"/>
    <property type="project" value="InterPro"/>
</dbReference>
<name>A0A871R3R5_DEKBR</name>
<dbReference type="EC" id="2.4.1.34" evidence="3"/>
<feature type="transmembrane region" description="Helical" evidence="11">
    <location>
        <begin position="390"/>
        <end position="412"/>
    </location>
</feature>
<evidence type="ECO:0000256" key="4">
    <source>
        <dbReference type="ARBA" id="ARBA00022676"/>
    </source>
</evidence>
<dbReference type="SMART" id="SM01205">
    <property type="entry name" value="FKS1_dom1"/>
    <property type="match status" value="1"/>
</dbReference>
<dbReference type="OrthoDB" id="1880850at2759"/>
<keyword evidence="5" id="KW-0808">Transferase</keyword>
<gene>
    <name evidence="13" type="ORF">BRETT_004583</name>
</gene>
<dbReference type="GeneID" id="64576506"/>
<dbReference type="InterPro" id="IPR003440">
    <property type="entry name" value="Glyco_trans_48_dom"/>
</dbReference>
<evidence type="ECO:0000256" key="9">
    <source>
        <dbReference type="ARBA" id="ARBA00031935"/>
    </source>
</evidence>
<evidence type="ECO:0000256" key="8">
    <source>
        <dbReference type="ARBA" id="ARBA00023136"/>
    </source>
</evidence>
<dbReference type="Pfam" id="PF23605">
    <property type="entry name" value="FKS1_dom2"/>
    <property type="match status" value="1"/>
</dbReference>
<feature type="transmembrane region" description="Helical" evidence="11">
    <location>
        <begin position="596"/>
        <end position="619"/>
    </location>
</feature>